<dbReference type="AlphaFoldDB" id="A0A1Q9BQ77"/>
<reference evidence="1 2" key="1">
    <citation type="submission" date="2016-02" db="EMBL/GenBank/DDBJ databases">
        <title>Genome analysis of coral dinoflagellate symbionts highlights evolutionary adaptations to a symbiotic lifestyle.</title>
        <authorList>
            <person name="Aranda M."/>
            <person name="Li Y."/>
            <person name="Liew Y.J."/>
            <person name="Baumgarten S."/>
            <person name="Simakov O."/>
            <person name="Wilson M."/>
            <person name="Piel J."/>
            <person name="Ashoor H."/>
            <person name="Bougouffa S."/>
            <person name="Bajic V.B."/>
            <person name="Ryu T."/>
            <person name="Ravasi T."/>
            <person name="Bayer T."/>
            <person name="Micklem G."/>
            <person name="Kim H."/>
            <person name="Bhak J."/>
            <person name="Lajeunesse T.C."/>
            <person name="Voolstra C.R."/>
        </authorList>
    </citation>
    <scope>NUCLEOTIDE SEQUENCE [LARGE SCALE GENOMIC DNA]</scope>
    <source>
        <strain evidence="1 2">CCMP2467</strain>
    </source>
</reference>
<gene>
    <name evidence="1" type="ORF">AK812_SmicGene48177</name>
</gene>
<organism evidence="1 2">
    <name type="scientific">Symbiodinium microadriaticum</name>
    <name type="common">Dinoflagellate</name>
    <name type="synonym">Zooxanthella microadriatica</name>
    <dbReference type="NCBI Taxonomy" id="2951"/>
    <lineage>
        <taxon>Eukaryota</taxon>
        <taxon>Sar</taxon>
        <taxon>Alveolata</taxon>
        <taxon>Dinophyceae</taxon>
        <taxon>Suessiales</taxon>
        <taxon>Symbiodiniaceae</taxon>
        <taxon>Symbiodinium</taxon>
    </lineage>
</organism>
<feature type="non-terminal residue" evidence="1">
    <location>
        <position position="38"/>
    </location>
</feature>
<dbReference type="Proteomes" id="UP000186817">
    <property type="component" value="Unassembled WGS sequence"/>
</dbReference>
<protein>
    <submittedName>
        <fullName evidence="1">Uncharacterized protein</fullName>
    </submittedName>
</protein>
<proteinExistence type="predicted"/>
<accession>A0A1Q9BQ77</accession>
<dbReference type="EMBL" id="LSRX01007238">
    <property type="protein sequence ID" value="OLP72496.1"/>
    <property type="molecule type" value="Genomic_DNA"/>
</dbReference>
<evidence type="ECO:0000313" key="1">
    <source>
        <dbReference type="EMBL" id="OLP72496.1"/>
    </source>
</evidence>
<comment type="caution">
    <text evidence="1">The sequence shown here is derived from an EMBL/GenBank/DDBJ whole genome shotgun (WGS) entry which is preliminary data.</text>
</comment>
<sequence length="38" mass="4020">SPCPLGTSQPLLGSSVVRRLEWATFPKRLPTSAAPLAN</sequence>
<feature type="non-terminal residue" evidence="1">
    <location>
        <position position="1"/>
    </location>
</feature>
<keyword evidence="2" id="KW-1185">Reference proteome</keyword>
<evidence type="ECO:0000313" key="2">
    <source>
        <dbReference type="Proteomes" id="UP000186817"/>
    </source>
</evidence>
<name>A0A1Q9BQ77_SYMMI</name>